<evidence type="ECO:0000256" key="1">
    <source>
        <dbReference type="SAM" id="MobiDB-lite"/>
    </source>
</evidence>
<feature type="region of interest" description="Disordered" evidence="1">
    <location>
        <begin position="34"/>
        <end position="81"/>
    </location>
</feature>
<evidence type="ECO:0000313" key="4">
    <source>
        <dbReference type="Proteomes" id="UP000249304"/>
    </source>
</evidence>
<evidence type="ECO:0000256" key="2">
    <source>
        <dbReference type="SAM" id="SignalP"/>
    </source>
</evidence>
<sequence length="265" mass="26944">MRFSILGALLGTVALAGTGGAAITQASATESLRLTGNPPPLQLALAADPTTPDSPTASPSPTETLTPTETPTPTASPTNADYTAETRVVKRRGISYLNVSVAYEGAGFFSVDQRVCRRGACTTANTEITVINGEGDATARLGRGTFKKRGQPEVAMAPLPTVTVRETVTITEPGPTVTVTEPAPTVTVTEPAPTVTVTEPAPTVTVTCRPDVAPTPTETLPPTVEPTDPAEPTDSPTAEPTGTETTAPAVPAPPAAAAPPTETPT</sequence>
<name>A0A2W2E9B2_9ACTN</name>
<proteinExistence type="predicted"/>
<accession>A0A2W2E9B2</accession>
<gene>
    <name evidence="3" type="ORF">C1J01_47985</name>
</gene>
<dbReference type="EMBL" id="POUD01000562">
    <property type="protein sequence ID" value="PZG01494.1"/>
    <property type="molecule type" value="Genomic_DNA"/>
</dbReference>
<feature type="compositionally biased region" description="Pro residues" evidence="1">
    <location>
        <begin position="250"/>
        <end position="265"/>
    </location>
</feature>
<feature type="signal peptide" evidence="2">
    <location>
        <begin position="1"/>
        <end position="16"/>
    </location>
</feature>
<keyword evidence="4" id="KW-1185">Reference proteome</keyword>
<feature type="region of interest" description="Disordered" evidence="1">
    <location>
        <begin position="204"/>
        <end position="265"/>
    </location>
</feature>
<evidence type="ECO:0000313" key="3">
    <source>
        <dbReference type="EMBL" id="PZG01494.1"/>
    </source>
</evidence>
<keyword evidence="2" id="KW-0732">Signal</keyword>
<feature type="compositionally biased region" description="Low complexity" evidence="1">
    <location>
        <begin position="214"/>
        <end position="227"/>
    </location>
</feature>
<protein>
    <submittedName>
        <fullName evidence="3">Uncharacterized protein</fullName>
    </submittedName>
</protein>
<feature type="compositionally biased region" description="Low complexity" evidence="1">
    <location>
        <begin position="42"/>
        <end position="78"/>
    </location>
</feature>
<reference evidence="3 4" key="1">
    <citation type="submission" date="2018-01" db="EMBL/GenBank/DDBJ databases">
        <title>Draft genome sequence of Nonomuraea sp. KC333.</title>
        <authorList>
            <person name="Sahin N."/>
            <person name="Saygin H."/>
            <person name="Ay H."/>
        </authorList>
    </citation>
    <scope>NUCLEOTIDE SEQUENCE [LARGE SCALE GENOMIC DNA]</scope>
    <source>
        <strain evidence="3 4">KC333</strain>
    </source>
</reference>
<feature type="non-terminal residue" evidence="3">
    <location>
        <position position="265"/>
    </location>
</feature>
<organism evidence="3 4">
    <name type="scientific">Nonomuraea aridisoli</name>
    <dbReference type="NCBI Taxonomy" id="2070368"/>
    <lineage>
        <taxon>Bacteria</taxon>
        <taxon>Bacillati</taxon>
        <taxon>Actinomycetota</taxon>
        <taxon>Actinomycetes</taxon>
        <taxon>Streptosporangiales</taxon>
        <taxon>Streptosporangiaceae</taxon>
        <taxon>Nonomuraea</taxon>
    </lineage>
</organism>
<feature type="compositionally biased region" description="Low complexity" evidence="1">
    <location>
        <begin position="236"/>
        <end position="249"/>
    </location>
</feature>
<dbReference type="AlphaFoldDB" id="A0A2W2E9B2"/>
<dbReference type="Proteomes" id="UP000249304">
    <property type="component" value="Unassembled WGS sequence"/>
</dbReference>
<comment type="caution">
    <text evidence="3">The sequence shown here is derived from an EMBL/GenBank/DDBJ whole genome shotgun (WGS) entry which is preliminary data.</text>
</comment>
<feature type="chain" id="PRO_5038685908" evidence="2">
    <location>
        <begin position="17"/>
        <end position="265"/>
    </location>
</feature>